<comment type="caution">
    <text evidence="2">The sequence shown here is derived from an EMBL/GenBank/DDBJ whole genome shotgun (WGS) entry which is preliminary data.</text>
</comment>
<sequence length="598" mass="63981">MNSREATRAAVNHAPTSSSAPPQRGPPDTVAVPAPMQRFYTHFMAVLTQQTHRGPGAAVSAPLALSQHRSTFTIDGQGGTRDEGLHRLTCAQEEALGPLLWQWLVLFSLAVERARDAPRERGAATPATAAASAVRSMPSPHILGPYDVERLFHTGFSFLPPVAATGRQLPTSDPPAPWHTAPLADHKQSERALVAALTALSRNGPLFSAWCALCYTCVGDSLVVDTSQDSREEGHVAVEPSKSSFSVAEEATRSALRRLRRAWDSAVALSGAAAGDSSPPDTLAVRTSVDVCATVRLWTTVYKTCATSCSAVAEAPVAHEKGTGSGEPHAPPLSLSLWAAQWYRECTRVAAYGADEGFHTEEAGVPVELVTRVMRYMCHRLDAEVAKCAQRRDRSGTAASLTAAVERKEVHAEIAAPLSSQLHSNSYASAPLVATLRVGTLAALALESPMHPVSNCVDRRGGAAKRSGSRKGRAPLRRQRRAWHLSDDEDDSDDDDSVEDPDYGSGREGSWRGHTGAQAGGSRLIGGQQEQFAVPIASGVLTTYSMSPADEALAQPTGLLYTPRLTGEQYLRNGTVHWCTLCDSQRHRQLLSEGRTTS</sequence>
<feature type="compositionally biased region" description="Acidic residues" evidence="1">
    <location>
        <begin position="487"/>
        <end position="502"/>
    </location>
</feature>
<dbReference type="RefSeq" id="XP_067695286.1">
    <property type="nucleotide sequence ID" value="XM_067838900.1"/>
</dbReference>
<feature type="compositionally biased region" description="Basic residues" evidence="1">
    <location>
        <begin position="467"/>
        <end position="483"/>
    </location>
</feature>
<dbReference type="GeneID" id="94174410"/>
<dbReference type="KEGG" id="lenr:94174410"/>
<accession>A0A836HXH9</accession>
<evidence type="ECO:0000313" key="2">
    <source>
        <dbReference type="EMBL" id="KAG5484660.1"/>
    </source>
</evidence>
<feature type="region of interest" description="Disordered" evidence="1">
    <location>
        <begin position="1"/>
        <end position="29"/>
    </location>
</feature>
<organism evidence="2 3">
    <name type="scientific">Leishmania enriettii</name>
    <dbReference type="NCBI Taxonomy" id="5663"/>
    <lineage>
        <taxon>Eukaryota</taxon>
        <taxon>Discoba</taxon>
        <taxon>Euglenozoa</taxon>
        <taxon>Kinetoplastea</taxon>
        <taxon>Metakinetoplastina</taxon>
        <taxon>Trypanosomatida</taxon>
        <taxon>Trypanosomatidae</taxon>
        <taxon>Leishmaniinae</taxon>
        <taxon>Leishmania</taxon>
    </lineage>
</organism>
<dbReference type="EMBL" id="JAFHKP010000009">
    <property type="protein sequence ID" value="KAG5484660.1"/>
    <property type="molecule type" value="Genomic_DNA"/>
</dbReference>
<protein>
    <submittedName>
        <fullName evidence="2">Uncharacterized protein</fullName>
    </submittedName>
</protein>
<name>A0A836HXH9_LEIEN</name>
<proteinExistence type="predicted"/>
<dbReference type="Proteomes" id="UP000674179">
    <property type="component" value="Chromosome 9"/>
</dbReference>
<keyword evidence="3" id="KW-1185">Reference proteome</keyword>
<feature type="region of interest" description="Disordered" evidence="1">
    <location>
        <begin position="452"/>
        <end position="522"/>
    </location>
</feature>
<dbReference type="AlphaFoldDB" id="A0A836HXH9"/>
<gene>
    <name evidence="2" type="ORF">CUR178_07251</name>
</gene>
<reference evidence="2 3" key="1">
    <citation type="submission" date="2021-02" db="EMBL/GenBank/DDBJ databases">
        <title>Leishmania (Mundinia) enrietti genome sequencing and assembly.</title>
        <authorList>
            <person name="Almutairi H."/>
            <person name="Gatherer D."/>
        </authorList>
    </citation>
    <scope>NUCLEOTIDE SEQUENCE [LARGE SCALE GENOMIC DNA]</scope>
    <source>
        <strain evidence="2">CUR178</strain>
    </source>
</reference>
<evidence type="ECO:0000313" key="3">
    <source>
        <dbReference type="Proteomes" id="UP000674179"/>
    </source>
</evidence>
<evidence type="ECO:0000256" key="1">
    <source>
        <dbReference type="SAM" id="MobiDB-lite"/>
    </source>
</evidence>
<dbReference type="OrthoDB" id="266679at2759"/>